<dbReference type="KEGG" id="knv:Pan216_20920"/>
<dbReference type="Proteomes" id="UP000317093">
    <property type="component" value="Chromosome"/>
</dbReference>
<evidence type="ECO:0000313" key="2">
    <source>
        <dbReference type="Proteomes" id="UP000317093"/>
    </source>
</evidence>
<evidence type="ECO:0000313" key="1">
    <source>
        <dbReference type="EMBL" id="QDU61238.1"/>
    </source>
</evidence>
<sequence>MVTATGPIAKPLALCAELVAESETFIDLCTAAEVEDASTRVYVEAVANPARPFAVVASSDDTRHSRSGHVGGTCEIHIELDTPEAYQGDENIADALTWFESQIGAIIDEMYDLAQDGTKLRLAVAQDDGITLSSLGLPPKETQSQPNKGDYLMTTFRVEYGRRR</sequence>
<dbReference type="RefSeq" id="WP_145257854.1">
    <property type="nucleotide sequence ID" value="NZ_CP036279.1"/>
</dbReference>
<reference evidence="1 2" key="1">
    <citation type="submission" date="2019-02" db="EMBL/GenBank/DDBJ databases">
        <title>Deep-cultivation of Planctomycetes and their phenomic and genomic characterization uncovers novel biology.</title>
        <authorList>
            <person name="Wiegand S."/>
            <person name="Jogler M."/>
            <person name="Boedeker C."/>
            <person name="Pinto D."/>
            <person name="Vollmers J."/>
            <person name="Rivas-Marin E."/>
            <person name="Kohn T."/>
            <person name="Peeters S.H."/>
            <person name="Heuer A."/>
            <person name="Rast P."/>
            <person name="Oberbeckmann S."/>
            <person name="Bunk B."/>
            <person name="Jeske O."/>
            <person name="Meyerdierks A."/>
            <person name="Storesund J.E."/>
            <person name="Kallscheuer N."/>
            <person name="Luecker S."/>
            <person name="Lage O.M."/>
            <person name="Pohl T."/>
            <person name="Merkel B.J."/>
            <person name="Hornburger P."/>
            <person name="Mueller R.-W."/>
            <person name="Bruemmer F."/>
            <person name="Labrenz M."/>
            <person name="Spormann A.M."/>
            <person name="Op den Camp H."/>
            <person name="Overmann J."/>
            <person name="Amann R."/>
            <person name="Jetten M.S.M."/>
            <person name="Mascher T."/>
            <person name="Medema M.H."/>
            <person name="Devos D.P."/>
            <person name="Kaster A.-K."/>
            <person name="Ovreas L."/>
            <person name="Rohde M."/>
            <person name="Galperin M.Y."/>
            <person name="Jogler C."/>
        </authorList>
    </citation>
    <scope>NUCLEOTIDE SEQUENCE [LARGE SCALE GENOMIC DNA]</scope>
    <source>
        <strain evidence="1 2">Pan216</strain>
    </source>
</reference>
<gene>
    <name evidence="1" type="ORF">Pan216_20920</name>
</gene>
<dbReference type="AlphaFoldDB" id="A0A518B2N8"/>
<accession>A0A518B2N8</accession>
<dbReference type="EMBL" id="CP036279">
    <property type="protein sequence ID" value="QDU61238.1"/>
    <property type="molecule type" value="Genomic_DNA"/>
</dbReference>
<protein>
    <submittedName>
        <fullName evidence="1">Uncharacterized protein</fullName>
    </submittedName>
</protein>
<proteinExistence type="predicted"/>
<keyword evidence="2" id="KW-1185">Reference proteome</keyword>
<organism evidence="1 2">
    <name type="scientific">Kolteria novifilia</name>
    <dbReference type="NCBI Taxonomy" id="2527975"/>
    <lineage>
        <taxon>Bacteria</taxon>
        <taxon>Pseudomonadati</taxon>
        <taxon>Planctomycetota</taxon>
        <taxon>Planctomycetia</taxon>
        <taxon>Kolteriales</taxon>
        <taxon>Kolteriaceae</taxon>
        <taxon>Kolteria</taxon>
    </lineage>
</organism>
<name>A0A518B2N8_9BACT</name>